<feature type="transmembrane region" description="Helical" evidence="6">
    <location>
        <begin position="317"/>
        <end position="341"/>
    </location>
</feature>
<dbReference type="GO" id="GO:0015385">
    <property type="term" value="F:sodium:proton antiporter activity"/>
    <property type="evidence" value="ECO:0007669"/>
    <property type="project" value="UniProtKB-UniRule"/>
</dbReference>
<evidence type="ECO:0000256" key="6">
    <source>
        <dbReference type="HAMAP-Rule" id="MF_01844"/>
    </source>
</evidence>
<keyword evidence="6" id="KW-0813">Transport</keyword>
<feature type="transmembrane region" description="Helical" evidence="6">
    <location>
        <begin position="390"/>
        <end position="407"/>
    </location>
</feature>
<evidence type="ECO:0000256" key="1">
    <source>
        <dbReference type="ARBA" id="ARBA00004429"/>
    </source>
</evidence>
<feature type="transmembrane region" description="Helical" evidence="6">
    <location>
        <begin position="284"/>
        <end position="305"/>
    </location>
</feature>
<dbReference type="NCBIfam" id="TIGR00773">
    <property type="entry name" value="NhaA"/>
    <property type="match status" value="1"/>
</dbReference>
<dbReference type="InterPro" id="IPR004670">
    <property type="entry name" value="NhaA"/>
</dbReference>
<comment type="catalytic activity">
    <reaction evidence="6">
        <text>Na(+)(in) + 2 H(+)(out) = Na(+)(out) + 2 H(+)(in)</text>
        <dbReference type="Rhea" id="RHEA:29251"/>
        <dbReference type="ChEBI" id="CHEBI:15378"/>
        <dbReference type="ChEBI" id="CHEBI:29101"/>
    </reaction>
</comment>
<feature type="transmembrane region" description="Helical" evidence="6">
    <location>
        <begin position="120"/>
        <end position="141"/>
    </location>
</feature>
<comment type="function">
    <text evidence="6">Na(+)/H(+) antiporter that extrudes sodium in exchange for external protons.</text>
</comment>
<name>A0A2W5A1F3_9BACT</name>
<feature type="transmembrane region" description="Helical" evidence="6">
    <location>
        <begin position="85"/>
        <end position="105"/>
    </location>
</feature>
<dbReference type="GO" id="GO:0006885">
    <property type="term" value="P:regulation of pH"/>
    <property type="evidence" value="ECO:0007669"/>
    <property type="project" value="UniProtKB-UniRule"/>
</dbReference>
<keyword evidence="6" id="KW-0050">Antiport</keyword>
<feature type="transmembrane region" description="Helical" evidence="6">
    <location>
        <begin position="181"/>
        <end position="201"/>
    </location>
</feature>
<reference evidence="7 8" key="1">
    <citation type="submission" date="2017-08" db="EMBL/GenBank/DDBJ databases">
        <title>Infants hospitalized years apart are colonized by the same room-sourced microbial strains.</title>
        <authorList>
            <person name="Brooks B."/>
            <person name="Olm M.R."/>
            <person name="Firek B.A."/>
            <person name="Baker R."/>
            <person name="Thomas B.C."/>
            <person name="Morowitz M.J."/>
            <person name="Banfield J.F."/>
        </authorList>
    </citation>
    <scope>NUCLEOTIDE SEQUENCE [LARGE SCALE GENOMIC DNA]</scope>
    <source>
        <strain evidence="7">S2_018_000_R2_104</strain>
    </source>
</reference>
<keyword evidence="2 6" id="KW-1003">Cell membrane</keyword>
<dbReference type="Proteomes" id="UP000249557">
    <property type="component" value="Unassembled WGS sequence"/>
</dbReference>
<dbReference type="AlphaFoldDB" id="A0A2W5A1F3"/>
<keyword evidence="5 6" id="KW-0472">Membrane</keyword>
<sequence length="417" mass="44555">MTSENPHYFSHFFTRLSPRRIIDTTAEFLRLEAAGGIVLVIMAVLALIIANSPLYPMYNHILNGVDFSVGFADHEGHVFGLQKTVLHWINDGLMAVFFLLVGLEIKRELVVGELSSRAKAVLPIVAAIGGIAAPAIIYAFINRENPVAASGWAIPTATDIAFALGVLSLLGSRVPVSLKILLTAVAIIDDLAAIMIIALFYSEGLHVNAMLFALIPLAGLFLLNRMGAARRAPYILLGILLWMAVLKSGVHATMAGVITALFIPLKAADPDERRSPAMRLENDLHPWVAFLILPVFAFANAGVPFEGISFSSLLDPLTLGIILGLFLGKQAGVFGAMWLAIKTGLCPKPEGTHWSQLYGVSILCGIGFTMSLFIGGLAFTGLEQQAEVRLGVLAGSFISAIAGYILLRITTGAGKNV</sequence>
<gene>
    <name evidence="6 7" type="primary">nhaA</name>
    <name evidence="7" type="ORF">DI626_01935</name>
</gene>
<feature type="transmembrane region" description="Helical" evidence="6">
    <location>
        <begin position="147"/>
        <end position="169"/>
    </location>
</feature>
<feature type="transmembrane region" description="Helical" evidence="6">
    <location>
        <begin position="235"/>
        <end position="264"/>
    </location>
</feature>
<dbReference type="NCBIfam" id="NF007112">
    <property type="entry name" value="PRK09561.1"/>
    <property type="match status" value="1"/>
</dbReference>
<evidence type="ECO:0000256" key="5">
    <source>
        <dbReference type="ARBA" id="ARBA00023136"/>
    </source>
</evidence>
<organism evidence="7 8">
    <name type="scientific">Micavibrio aeruginosavorus</name>
    <dbReference type="NCBI Taxonomy" id="349221"/>
    <lineage>
        <taxon>Bacteria</taxon>
        <taxon>Pseudomonadati</taxon>
        <taxon>Bdellovibrionota</taxon>
        <taxon>Bdellovibrionia</taxon>
        <taxon>Bdellovibrionales</taxon>
        <taxon>Pseudobdellovibrionaceae</taxon>
        <taxon>Micavibrio</taxon>
    </lineage>
</organism>
<evidence type="ECO:0000313" key="8">
    <source>
        <dbReference type="Proteomes" id="UP000249557"/>
    </source>
</evidence>
<comment type="similarity">
    <text evidence="6">Belongs to the NhaA Na(+)/H(+) (TC 2.A.33) antiporter family.</text>
</comment>
<feature type="transmembrane region" description="Helical" evidence="6">
    <location>
        <begin position="357"/>
        <end position="378"/>
    </location>
</feature>
<comment type="caution">
    <text evidence="7">The sequence shown here is derived from an EMBL/GenBank/DDBJ whole genome shotgun (WGS) entry which is preliminary data.</text>
</comment>
<dbReference type="HAMAP" id="MF_01844">
    <property type="entry name" value="NhaA"/>
    <property type="match status" value="1"/>
</dbReference>
<protein>
    <recommendedName>
        <fullName evidence="6">Na(+)/H(+) antiporter NhaA</fullName>
    </recommendedName>
    <alternativeName>
        <fullName evidence="6">Sodium/proton antiporter NhaA</fullName>
    </alternativeName>
</protein>
<evidence type="ECO:0000256" key="4">
    <source>
        <dbReference type="ARBA" id="ARBA00022989"/>
    </source>
</evidence>
<dbReference type="GO" id="GO:0005886">
    <property type="term" value="C:plasma membrane"/>
    <property type="evidence" value="ECO:0007669"/>
    <property type="project" value="UniProtKB-SubCell"/>
</dbReference>
<keyword evidence="6" id="KW-0739">Sodium transport</keyword>
<dbReference type="PANTHER" id="PTHR30341:SF0">
    <property type="entry name" value="NA(+)_H(+) ANTIPORTER NHAA"/>
    <property type="match status" value="1"/>
</dbReference>
<keyword evidence="6" id="KW-0406">Ion transport</keyword>
<evidence type="ECO:0000256" key="3">
    <source>
        <dbReference type="ARBA" id="ARBA00022692"/>
    </source>
</evidence>
<dbReference type="InterPro" id="IPR023171">
    <property type="entry name" value="Na/H_antiporter_dom_sf"/>
</dbReference>
<comment type="subcellular location">
    <subcellularLocation>
        <location evidence="1">Cell inner membrane</location>
        <topology evidence="1">Multi-pass membrane protein</topology>
    </subcellularLocation>
    <subcellularLocation>
        <location evidence="6">Cell membrane</location>
        <topology evidence="6">Multi-pass membrane protein</topology>
    </subcellularLocation>
</comment>
<dbReference type="EMBL" id="QFNK01000020">
    <property type="protein sequence ID" value="PZO88350.1"/>
    <property type="molecule type" value="Genomic_DNA"/>
</dbReference>
<keyword evidence="4 6" id="KW-1133">Transmembrane helix</keyword>
<dbReference type="Gene3D" id="1.20.1530.10">
    <property type="entry name" value="Na+/H+ antiporter like domain"/>
    <property type="match status" value="1"/>
</dbReference>
<feature type="transmembrane region" description="Helical" evidence="6">
    <location>
        <begin position="28"/>
        <end position="50"/>
    </location>
</feature>
<proteinExistence type="inferred from homology"/>
<keyword evidence="6" id="KW-0915">Sodium</keyword>
<dbReference type="PANTHER" id="PTHR30341">
    <property type="entry name" value="SODIUM ION/PROTON ANTIPORTER NHAA-RELATED"/>
    <property type="match status" value="1"/>
</dbReference>
<dbReference type="Pfam" id="PF06965">
    <property type="entry name" value="Na_H_antiport_1"/>
    <property type="match status" value="1"/>
</dbReference>
<evidence type="ECO:0000313" key="7">
    <source>
        <dbReference type="EMBL" id="PZO88350.1"/>
    </source>
</evidence>
<dbReference type="NCBIfam" id="NF007111">
    <property type="entry name" value="PRK09560.1"/>
    <property type="match status" value="1"/>
</dbReference>
<feature type="transmembrane region" description="Helical" evidence="6">
    <location>
        <begin position="207"/>
        <end position="223"/>
    </location>
</feature>
<accession>A0A2W5A1F3</accession>
<evidence type="ECO:0000256" key="2">
    <source>
        <dbReference type="ARBA" id="ARBA00022475"/>
    </source>
</evidence>
<keyword evidence="3 6" id="KW-0812">Transmembrane</keyword>